<accession>A0A2K8KX95</accession>
<organism evidence="3 4">
    <name type="scientific">Mariprofundus aestuarium</name>
    <dbReference type="NCBI Taxonomy" id="1921086"/>
    <lineage>
        <taxon>Bacteria</taxon>
        <taxon>Pseudomonadati</taxon>
        <taxon>Pseudomonadota</taxon>
        <taxon>Candidatius Mariprofundia</taxon>
        <taxon>Mariprofundales</taxon>
        <taxon>Mariprofundaceae</taxon>
        <taxon>Mariprofundus</taxon>
    </lineage>
</organism>
<dbReference type="KEGG" id="maes:Ga0123461_1109"/>
<keyword evidence="4" id="KW-1185">Reference proteome</keyword>
<dbReference type="PANTHER" id="PTHR43540">
    <property type="entry name" value="PEROXYUREIDOACRYLATE/UREIDOACRYLATE AMIDOHYDROLASE-RELATED"/>
    <property type="match status" value="1"/>
</dbReference>
<protein>
    <submittedName>
        <fullName evidence="3">Nicotinamidase-related amidase</fullName>
    </submittedName>
</protein>
<dbReference type="EMBL" id="CP018799">
    <property type="protein sequence ID" value="ATX79528.1"/>
    <property type="molecule type" value="Genomic_DNA"/>
</dbReference>
<dbReference type="GO" id="GO:0016787">
    <property type="term" value="F:hydrolase activity"/>
    <property type="evidence" value="ECO:0007669"/>
    <property type="project" value="UniProtKB-KW"/>
</dbReference>
<dbReference type="OrthoDB" id="5294192at2"/>
<evidence type="ECO:0000313" key="3">
    <source>
        <dbReference type="EMBL" id="ATX79528.1"/>
    </source>
</evidence>
<dbReference type="Pfam" id="PF00857">
    <property type="entry name" value="Isochorismatase"/>
    <property type="match status" value="1"/>
</dbReference>
<dbReference type="Proteomes" id="UP000231701">
    <property type="component" value="Chromosome"/>
</dbReference>
<dbReference type="AlphaFoldDB" id="A0A2K8KX95"/>
<dbReference type="CDD" id="cd00431">
    <property type="entry name" value="cysteine_hydrolases"/>
    <property type="match status" value="1"/>
</dbReference>
<reference evidence="3 4" key="1">
    <citation type="submission" date="2016-12" db="EMBL/GenBank/DDBJ databases">
        <title>Isolation and genomic insights into novel planktonic Zetaproteobacteria from stratified waters of the Chesapeake Bay.</title>
        <authorList>
            <person name="McAllister S.M."/>
            <person name="Kato S."/>
            <person name="Chan C.S."/>
            <person name="Chiu B.K."/>
            <person name="Field E.K."/>
        </authorList>
    </citation>
    <scope>NUCLEOTIDE SEQUENCE [LARGE SCALE GENOMIC DNA]</scope>
    <source>
        <strain evidence="3 4">CP-5</strain>
    </source>
</reference>
<dbReference type="RefSeq" id="WP_100277411.1">
    <property type="nucleotide sequence ID" value="NZ_CP018799.1"/>
</dbReference>
<dbReference type="Gene3D" id="3.40.50.850">
    <property type="entry name" value="Isochorismatase-like"/>
    <property type="match status" value="1"/>
</dbReference>
<dbReference type="InterPro" id="IPR050272">
    <property type="entry name" value="Isochorismatase-like_hydrls"/>
</dbReference>
<dbReference type="InterPro" id="IPR036380">
    <property type="entry name" value="Isochorismatase-like_sf"/>
</dbReference>
<evidence type="ECO:0000256" key="1">
    <source>
        <dbReference type="ARBA" id="ARBA00022801"/>
    </source>
</evidence>
<sequence length="206" mass="22490">MSNPGVQDSAVILIGFQNDYFSSDGILRGVIEESAVANNVLNHTLKFIKTVIDSGLPIVHTPIRFTTEYRELDNPVGILAAIKESKAFQAGMPGAETINEIKAFGDRIVEIPGKRGLNAFSNTELDLFLRNREVRNIILAGAVTSVCIDSTGRAAFEKGYDVFVLEDCTCGRTNFEQKFYCDEVFPIYAQVISSGVLSEQLLSSAA</sequence>
<dbReference type="PANTHER" id="PTHR43540:SF16">
    <property type="entry name" value="ISOCHORISMATASE-LIKE DOMAIN-CONTAINING PROTEIN"/>
    <property type="match status" value="1"/>
</dbReference>
<proteinExistence type="predicted"/>
<dbReference type="InterPro" id="IPR000868">
    <property type="entry name" value="Isochorismatase-like_dom"/>
</dbReference>
<feature type="domain" description="Isochorismatase-like" evidence="2">
    <location>
        <begin position="9"/>
        <end position="194"/>
    </location>
</feature>
<dbReference type="SUPFAM" id="SSF52499">
    <property type="entry name" value="Isochorismatase-like hydrolases"/>
    <property type="match status" value="1"/>
</dbReference>
<evidence type="ECO:0000259" key="2">
    <source>
        <dbReference type="Pfam" id="PF00857"/>
    </source>
</evidence>
<name>A0A2K8KX95_MARES</name>
<gene>
    <name evidence="3" type="ORF">Ga0123461_1109</name>
</gene>
<keyword evidence="1" id="KW-0378">Hydrolase</keyword>
<evidence type="ECO:0000313" key="4">
    <source>
        <dbReference type="Proteomes" id="UP000231701"/>
    </source>
</evidence>